<organism evidence="2 3">
    <name type="scientific">Tritonibacter scottomollicae</name>
    <name type="common">Epibacterium scottomollicae</name>
    <dbReference type="NCBI Taxonomy" id="483013"/>
    <lineage>
        <taxon>Bacteria</taxon>
        <taxon>Pseudomonadati</taxon>
        <taxon>Pseudomonadota</taxon>
        <taxon>Alphaproteobacteria</taxon>
        <taxon>Rhodobacterales</taxon>
        <taxon>Paracoccaceae</taxon>
        <taxon>Tritonibacter</taxon>
    </lineage>
</organism>
<accession>A0ABZ0HG89</accession>
<keyword evidence="3" id="KW-1185">Reference proteome</keyword>
<dbReference type="InterPro" id="IPR003587">
    <property type="entry name" value="Hint_dom_N"/>
</dbReference>
<dbReference type="SMART" id="SM00306">
    <property type="entry name" value="HintN"/>
    <property type="match status" value="1"/>
</dbReference>
<dbReference type="InterPro" id="IPR028992">
    <property type="entry name" value="Hedgehog/Intein_dom"/>
</dbReference>
<evidence type="ECO:0000259" key="1">
    <source>
        <dbReference type="SMART" id="SM00306"/>
    </source>
</evidence>
<dbReference type="Gene3D" id="2.170.16.10">
    <property type="entry name" value="Hedgehog/Intein (Hint) domain"/>
    <property type="match status" value="1"/>
</dbReference>
<gene>
    <name evidence="2" type="ORF">R1T40_02675</name>
</gene>
<dbReference type="PROSITE" id="PS50817">
    <property type="entry name" value="INTEIN_N_TER"/>
    <property type="match status" value="1"/>
</dbReference>
<feature type="domain" description="Hint" evidence="1">
    <location>
        <begin position="145"/>
        <end position="254"/>
    </location>
</feature>
<dbReference type="CDD" id="cd00081">
    <property type="entry name" value="Hint"/>
    <property type="match status" value="1"/>
</dbReference>
<proteinExistence type="predicted"/>
<reference evidence="2 3" key="1">
    <citation type="submission" date="2023-10" db="EMBL/GenBank/DDBJ databases">
        <title>Eight complete genome sequences of bacteria isolated from laboratory stock of Giant Kelp gametophytes.</title>
        <authorList>
            <person name="Tolentino B."/>
            <person name="Nuzhdin S."/>
        </authorList>
    </citation>
    <scope>NUCLEOTIDE SEQUENCE [LARGE SCALE GENOMIC DNA]</scope>
    <source>
        <strain evidence="2 3">LC.270.F.C4</strain>
    </source>
</reference>
<dbReference type="Proteomes" id="UP001302666">
    <property type="component" value="Chromosome"/>
</dbReference>
<dbReference type="InterPro" id="IPR006141">
    <property type="entry name" value="Intein_N"/>
</dbReference>
<dbReference type="EMBL" id="CP136704">
    <property type="protein sequence ID" value="WOI33674.1"/>
    <property type="molecule type" value="Genomic_DNA"/>
</dbReference>
<protein>
    <submittedName>
        <fullName evidence="2">Hint domain-containing protein</fullName>
    </submittedName>
</protein>
<dbReference type="Pfam" id="PF13403">
    <property type="entry name" value="Hint_2"/>
    <property type="match status" value="1"/>
</dbReference>
<dbReference type="InterPro" id="IPR036844">
    <property type="entry name" value="Hint_dom_sf"/>
</dbReference>
<dbReference type="RefSeq" id="WP_317385771.1">
    <property type="nucleotide sequence ID" value="NZ_CP136704.1"/>
</dbReference>
<name>A0ABZ0HG89_TRISK</name>
<evidence type="ECO:0000313" key="3">
    <source>
        <dbReference type="Proteomes" id="UP001302666"/>
    </source>
</evidence>
<evidence type="ECO:0000313" key="2">
    <source>
        <dbReference type="EMBL" id="WOI33674.1"/>
    </source>
</evidence>
<sequence length="336" mass="36926">MNRDAISIQSLPAYQAEQFCVDIGANAGDPISVLDELVMDDIYELGAGATTDRLEIAAHVDGGFSVHGSSALGTPDAALFLDCVVTLMPDRGAATDALILVEVDNEGLISQIYLVPQAPLMPCTGYRLVNASRHNVRQRLAQMTCVAFTRGTRISMSTGEQRLIEELTPGDQILTRDSGAQTITWIGRTTVRAVGEMAPILIRKGALNNARDLIVSPDHRLMVYQRSDQLGTGRAELLLRARDLVNGETVVVQDGGYVEYFQILFDRHYIIYAEGIAAESLFVDAVTKPVLPEDVRQRHVRLSRPHASRTNYGLDVKREMLTRPDAVALLRRASQR</sequence>
<dbReference type="SUPFAM" id="SSF51294">
    <property type="entry name" value="Hedgehog/intein (Hint) domain"/>
    <property type="match status" value="1"/>
</dbReference>